<evidence type="ECO:0000313" key="1">
    <source>
        <dbReference type="EMBL" id="CAK5121737.1"/>
    </source>
</evidence>
<gene>
    <name evidence="1" type="ORF">MENTE1834_LOCUS47096</name>
</gene>
<keyword evidence="2" id="KW-1185">Reference proteome</keyword>
<proteinExistence type="predicted"/>
<accession>A0ACB1B5P1</accession>
<protein>
    <submittedName>
        <fullName evidence="1">Uncharacterized protein</fullName>
    </submittedName>
</protein>
<comment type="caution">
    <text evidence="1">The sequence shown here is derived from an EMBL/GenBank/DDBJ whole genome shotgun (WGS) entry which is preliminary data.</text>
</comment>
<name>A0ACB1B5P1_MELEN</name>
<evidence type="ECO:0000313" key="2">
    <source>
        <dbReference type="Proteomes" id="UP001497535"/>
    </source>
</evidence>
<dbReference type="EMBL" id="CAVMJV010000183">
    <property type="protein sequence ID" value="CAK5121737.1"/>
    <property type="molecule type" value="Genomic_DNA"/>
</dbReference>
<dbReference type="Proteomes" id="UP001497535">
    <property type="component" value="Unassembled WGS sequence"/>
</dbReference>
<sequence>MHATSDSIQFDAYANQILQLELEVKNIGQCPVEKLVVCTNWPEQVSVSEPNLPTTSNSDNEQRGCWISAQFIPCRCPTFADQPYPASSEFEGAAFLAKFNCTKINKSNPLKVGHRTRLRIALRAWHNIKMPADWSQLFYFLFLYSDGNNCRQFRFTICIRTIERLFSSTFQLLNSNVGLYLLKLQNAVSQTLPFTNVKVLRLAAFYCKSNISKKGDESDVFQEEFNSLAINEAKNKRWNELVELNSCTLMSLTNTAVFESNQGLSFCFFATPISHGFNEAKTLNVWNNELWLTNQQEFLDIPVWNFPLSFIKEDQLEAYPEDSLKTQHERMLALKILWSATLVQSDKTPNMIFGESFLLSGAMTKDNETSGECVTFLEKT</sequence>
<reference evidence="1" key="1">
    <citation type="submission" date="2023-11" db="EMBL/GenBank/DDBJ databases">
        <authorList>
            <person name="Poullet M."/>
        </authorList>
    </citation>
    <scope>NUCLEOTIDE SEQUENCE</scope>
    <source>
        <strain evidence="1">E1834</strain>
    </source>
</reference>
<organism evidence="1 2">
    <name type="scientific">Meloidogyne enterolobii</name>
    <name type="common">Root-knot nematode worm</name>
    <name type="synonym">Meloidogyne mayaguensis</name>
    <dbReference type="NCBI Taxonomy" id="390850"/>
    <lineage>
        <taxon>Eukaryota</taxon>
        <taxon>Metazoa</taxon>
        <taxon>Ecdysozoa</taxon>
        <taxon>Nematoda</taxon>
        <taxon>Chromadorea</taxon>
        <taxon>Rhabditida</taxon>
        <taxon>Tylenchina</taxon>
        <taxon>Tylenchomorpha</taxon>
        <taxon>Tylenchoidea</taxon>
        <taxon>Meloidogynidae</taxon>
        <taxon>Meloidogyninae</taxon>
        <taxon>Meloidogyne</taxon>
    </lineage>
</organism>